<organism evidence="2 3">
    <name type="scientific">Artemisia annua</name>
    <name type="common">Sweet wormwood</name>
    <dbReference type="NCBI Taxonomy" id="35608"/>
    <lineage>
        <taxon>Eukaryota</taxon>
        <taxon>Viridiplantae</taxon>
        <taxon>Streptophyta</taxon>
        <taxon>Embryophyta</taxon>
        <taxon>Tracheophyta</taxon>
        <taxon>Spermatophyta</taxon>
        <taxon>Magnoliopsida</taxon>
        <taxon>eudicotyledons</taxon>
        <taxon>Gunneridae</taxon>
        <taxon>Pentapetalae</taxon>
        <taxon>asterids</taxon>
        <taxon>campanulids</taxon>
        <taxon>Asterales</taxon>
        <taxon>Asteraceae</taxon>
        <taxon>Asteroideae</taxon>
        <taxon>Anthemideae</taxon>
        <taxon>Artemisiinae</taxon>
        <taxon>Artemisia</taxon>
    </lineage>
</organism>
<name>A0A2U1PJ51_ARTAN</name>
<evidence type="ECO:0000313" key="2">
    <source>
        <dbReference type="EMBL" id="PWA85769.1"/>
    </source>
</evidence>
<keyword evidence="3" id="KW-1185">Reference proteome</keyword>
<gene>
    <name evidence="2" type="ORF">CTI12_AA147460</name>
</gene>
<dbReference type="Proteomes" id="UP000245207">
    <property type="component" value="Unassembled WGS sequence"/>
</dbReference>
<evidence type="ECO:0000256" key="1">
    <source>
        <dbReference type="SAM" id="Phobius"/>
    </source>
</evidence>
<protein>
    <submittedName>
        <fullName evidence="2">Uncharacterized protein</fullName>
    </submittedName>
</protein>
<dbReference type="PANTHER" id="PTHR34064">
    <property type="entry name" value="OS04G0672300 PROTEIN"/>
    <property type="match status" value="1"/>
</dbReference>
<comment type="caution">
    <text evidence="2">The sequence shown here is derived from an EMBL/GenBank/DDBJ whole genome shotgun (WGS) entry which is preliminary data.</text>
</comment>
<proteinExistence type="predicted"/>
<dbReference type="OrthoDB" id="1911818at2759"/>
<keyword evidence="1" id="KW-0472">Membrane</keyword>
<feature type="transmembrane region" description="Helical" evidence="1">
    <location>
        <begin position="114"/>
        <end position="134"/>
    </location>
</feature>
<dbReference type="AlphaFoldDB" id="A0A2U1PJ51"/>
<dbReference type="EMBL" id="PKPP01001089">
    <property type="protein sequence ID" value="PWA85769.1"/>
    <property type="molecule type" value="Genomic_DNA"/>
</dbReference>
<accession>A0A2U1PJ51</accession>
<evidence type="ECO:0000313" key="3">
    <source>
        <dbReference type="Proteomes" id="UP000245207"/>
    </source>
</evidence>
<reference evidence="2 3" key="1">
    <citation type="journal article" date="2018" name="Mol. Plant">
        <title>The genome of Artemisia annua provides insight into the evolution of Asteraceae family and artemisinin biosynthesis.</title>
        <authorList>
            <person name="Shen Q."/>
            <person name="Zhang L."/>
            <person name="Liao Z."/>
            <person name="Wang S."/>
            <person name="Yan T."/>
            <person name="Shi P."/>
            <person name="Liu M."/>
            <person name="Fu X."/>
            <person name="Pan Q."/>
            <person name="Wang Y."/>
            <person name="Lv Z."/>
            <person name="Lu X."/>
            <person name="Zhang F."/>
            <person name="Jiang W."/>
            <person name="Ma Y."/>
            <person name="Chen M."/>
            <person name="Hao X."/>
            <person name="Li L."/>
            <person name="Tang Y."/>
            <person name="Lv G."/>
            <person name="Zhou Y."/>
            <person name="Sun X."/>
            <person name="Brodelius P.E."/>
            <person name="Rose J.K.C."/>
            <person name="Tang K."/>
        </authorList>
    </citation>
    <scope>NUCLEOTIDE SEQUENCE [LARGE SCALE GENOMIC DNA]</scope>
    <source>
        <strain evidence="3">cv. Huhao1</strain>
        <tissue evidence="2">Leaf</tissue>
    </source>
</reference>
<dbReference type="PANTHER" id="PTHR34064:SF5">
    <property type="entry name" value="PROTEIN, PUTATIVE-RELATED"/>
    <property type="match status" value="1"/>
</dbReference>
<keyword evidence="1" id="KW-1133">Transmembrane helix</keyword>
<sequence>MDVNNVPLKIKVSLDDQMLMVRNATDYCECIEEYVDIEKGNSETPKYASFLGKFKKSLQKQISVEMRGNKCVQLLMNHSLPKFSIQDNTTAGKVIETPRMRKYKHIGSFNPRKVALVFSAMSTFGTIILIFLTLRSSSTDW</sequence>
<keyword evidence="1" id="KW-0812">Transmembrane</keyword>